<dbReference type="Pfam" id="PF26311">
    <property type="entry name" value="ETF-QO_FixC_C"/>
    <property type="match status" value="1"/>
</dbReference>
<dbReference type="SUPFAM" id="SSF54373">
    <property type="entry name" value="FAD-linked reductases, C-terminal domain"/>
    <property type="match status" value="1"/>
</dbReference>
<dbReference type="SUPFAM" id="SSF51905">
    <property type="entry name" value="FAD/NAD(P)-binding domain"/>
    <property type="match status" value="1"/>
</dbReference>
<comment type="similarity">
    <text evidence="2">Belongs to the ETF-QO/FixC family.</text>
</comment>
<proteinExistence type="inferred from homology"/>
<dbReference type="InterPro" id="IPR039651">
    <property type="entry name" value="FixC-like"/>
</dbReference>
<dbReference type="InterPro" id="IPR002938">
    <property type="entry name" value="FAD-bd"/>
</dbReference>
<dbReference type="GO" id="GO:0016491">
    <property type="term" value="F:oxidoreductase activity"/>
    <property type="evidence" value="ECO:0007669"/>
    <property type="project" value="UniProtKB-KW"/>
</dbReference>
<dbReference type="PANTHER" id="PTHR43624">
    <property type="entry name" value="ELECTRON TRANSFER FLAVOPROTEIN-QUINONE OXIDOREDUCTASE YDIS-RELATED"/>
    <property type="match status" value="1"/>
</dbReference>
<evidence type="ECO:0000256" key="2">
    <source>
        <dbReference type="ARBA" id="ARBA00006796"/>
    </source>
</evidence>
<dbReference type="Proteomes" id="UP000057609">
    <property type="component" value="Chromosome"/>
</dbReference>
<dbReference type="InterPro" id="IPR036188">
    <property type="entry name" value="FAD/NAD-bd_sf"/>
</dbReference>
<feature type="domain" description="FAD-binding" evidence="6">
    <location>
        <begin position="15"/>
        <end position="191"/>
    </location>
</feature>
<dbReference type="PANTHER" id="PTHR43624:SF2">
    <property type="entry name" value="ELECTRON TRANSFER FLAVOPROTEIN-QUINONE OXIDOREDUCTASE YDIS-RELATED"/>
    <property type="match status" value="1"/>
</dbReference>
<name>A0A0B5B951_9BACT</name>
<dbReference type="PRINTS" id="PR00420">
    <property type="entry name" value="RNGMNOXGNASE"/>
</dbReference>
<evidence type="ECO:0000313" key="8">
    <source>
        <dbReference type="EMBL" id="AJE03082.1"/>
    </source>
</evidence>
<organism evidence="8 9">
    <name type="scientific">Geobacter pickeringii</name>
    <dbReference type="NCBI Taxonomy" id="345632"/>
    <lineage>
        <taxon>Bacteria</taxon>
        <taxon>Pseudomonadati</taxon>
        <taxon>Thermodesulfobacteriota</taxon>
        <taxon>Desulfuromonadia</taxon>
        <taxon>Geobacterales</taxon>
        <taxon>Geobacteraceae</taxon>
        <taxon>Geobacter</taxon>
    </lineage>
</organism>
<keyword evidence="3" id="KW-0285">Flavoprotein</keyword>
<feature type="domain" description="FixC-like C-terminal" evidence="7">
    <location>
        <begin position="378"/>
        <end position="440"/>
    </location>
</feature>
<dbReference type="HOGENOM" id="CLU_050977_0_0_7"/>
<accession>A0A0B5B951</accession>
<sequence>MGSRRYTVSSAYSFDAIVVGAGPAGSSAALTMARAGLKVALVERGTFPGEKNMFGGVLHRLPSLEEVFPDFWERAPLERHIVKKGVTFMTGDSTFSTTIEAGNFDRPPYNGYTIFRPRFDRWLAEEAVKAGATLITRATVDELVIRNGQVAGVTILDRRGELTAPVVVAADGVLSFTAKKAGLRQPTFDPGQMAVGVKALIDMPREMIDDRFGLVRDQGFANEFVGGTGGVRGGGFLYTNYDSLSIGLVFHLGSLRTSGKTPYDLLNAFMEQPQVDKMIRGGRLQEYSAHVIPEGGYAMIPELVGDGIIVAGDAAALCNATGLNLEGINLASHSGVLAGKAVIAAHQAGDFSRRGLQVYRQLMDDSYVIKDLKLYRKAPHMLHNDRIYNEYPELVCGMMEYIYRIDGAPKENLSKLFLKTAREKVGLKNLAADAFSAWRAL</sequence>
<dbReference type="EMBL" id="CP009788">
    <property type="protein sequence ID" value="AJE03082.1"/>
    <property type="molecule type" value="Genomic_DNA"/>
</dbReference>
<gene>
    <name evidence="8" type="ORF">GPICK_06620</name>
</gene>
<protein>
    <submittedName>
        <fullName evidence="8">FAD-dependent oxidoreductase</fullName>
    </submittedName>
</protein>
<dbReference type="Gene3D" id="3.50.50.60">
    <property type="entry name" value="FAD/NAD(P)-binding domain"/>
    <property type="match status" value="1"/>
</dbReference>
<keyword evidence="4" id="KW-0274">FAD</keyword>
<keyword evidence="9" id="KW-1185">Reference proteome</keyword>
<dbReference type="Pfam" id="PF01494">
    <property type="entry name" value="FAD_binding_3"/>
    <property type="match status" value="1"/>
</dbReference>
<evidence type="ECO:0000256" key="3">
    <source>
        <dbReference type="ARBA" id="ARBA00022630"/>
    </source>
</evidence>
<reference evidence="8 9" key="1">
    <citation type="journal article" date="2015" name="Genome Announc.">
        <title>Complete Genome of Geobacter pickeringii G13T, a Metal-Reducing Isolate from Sedimentary Kaolin Deposits.</title>
        <authorList>
            <person name="Badalamenti J.P."/>
            <person name="Bond D.R."/>
        </authorList>
    </citation>
    <scope>NUCLEOTIDE SEQUENCE [LARGE SCALE GENOMIC DNA]</scope>
    <source>
        <strain evidence="8 9">G13</strain>
    </source>
</reference>
<evidence type="ECO:0000313" key="9">
    <source>
        <dbReference type="Proteomes" id="UP000057609"/>
    </source>
</evidence>
<evidence type="ECO:0000256" key="1">
    <source>
        <dbReference type="ARBA" id="ARBA00001974"/>
    </source>
</evidence>
<evidence type="ECO:0000259" key="7">
    <source>
        <dbReference type="Pfam" id="PF26311"/>
    </source>
</evidence>
<keyword evidence="5" id="KW-0560">Oxidoreductase</keyword>
<evidence type="ECO:0000256" key="5">
    <source>
        <dbReference type="ARBA" id="ARBA00023002"/>
    </source>
</evidence>
<comment type="cofactor">
    <cofactor evidence="1">
        <name>FAD</name>
        <dbReference type="ChEBI" id="CHEBI:57692"/>
    </cofactor>
</comment>
<dbReference type="KEGG" id="gpi:GPICK_06620"/>
<dbReference type="AlphaFoldDB" id="A0A0B5B951"/>
<evidence type="ECO:0000259" key="6">
    <source>
        <dbReference type="Pfam" id="PF01494"/>
    </source>
</evidence>
<dbReference type="InterPro" id="IPR059103">
    <property type="entry name" value="FixC-like_C"/>
</dbReference>
<evidence type="ECO:0000256" key="4">
    <source>
        <dbReference type="ARBA" id="ARBA00022827"/>
    </source>
</evidence>
<dbReference type="STRING" id="345632.GPICK_06620"/>